<accession>A0ABW4M1V4</accession>
<dbReference type="EMBL" id="JBHUEQ010000015">
    <property type="protein sequence ID" value="MFD1745383.1"/>
    <property type="molecule type" value="Genomic_DNA"/>
</dbReference>
<dbReference type="Proteomes" id="UP001597322">
    <property type="component" value="Unassembled WGS sequence"/>
</dbReference>
<dbReference type="SUPFAM" id="SSF53649">
    <property type="entry name" value="Alkaline phosphatase-like"/>
    <property type="match status" value="1"/>
</dbReference>
<dbReference type="Gene3D" id="3.40.720.10">
    <property type="entry name" value="Alkaline Phosphatase, subunit A"/>
    <property type="match status" value="1"/>
</dbReference>
<keyword evidence="1" id="KW-1133">Transmembrane helix</keyword>
<evidence type="ECO:0000256" key="1">
    <source>
        <dbReference type="SAM" id="Phobius"/>
    </source>
</evidence>
<feature type="transmembrane region" description="Helical" evidence="1">
    <location>
        <begin position="44"/>
        <end position="63"/>
    </location>
</feature>
<evidence type="ECO:0000259" key="2">
    <source>
        <dbReference type="Pfam" id="PF00884"/>
    </source>
</evidence>
<dbReference type="InterPro" id="IPR017850">
    <property type="entry name" value="Alkaline_phosphatase_core_sf"/>
</dbReference>
<protein>
    <submittedName>
        <fullName evidence="3">Sulfatase-like hydrolase/transferase</fullName>
    </submittedName>
</protein>
<comment type="caution">
    <text evidence="3">The sequence shown here is derived from an EMBL/GenBank/DDBJ whole genome shotgun (WGS) entry which is preliminary data.</text>
</comment>
<reference evidence="4" key="1">
    <citation type="journal article" date="2019" name="Int. J. Syst. Evol. Microbiol.">
        <title>The Global Catalogue of Microorganisms (GCM) 10K type strain sequencing project: providing services to taxonomists for standard genome sequencing and annotation.</title>
        <authorList>
            <consortium name="The Broad Institute Genomics Platform"/>
            <consortium name="The Broad Institute Genome Sequencing Center for Infectious Disease"/>
            <person name="Wu L."/>
            <person name="Ma J."/>
        </authorList>
    </citation>
    <scope>NUCLEOTIDE SEQUENCE [LARGE SCALE GENOMIC DNA]</scope>
    <source>
        <strain evidence="4">CG52</strain>
    </source>
</reference>
<proteinExistence type="predicted"/>
<evidence type="ECO:0000313" key="4">
    <source>
        <dbReference type="Proteomes" id="UP001597322"/>
    </source>
</evidence>
<sequence length="554" mass="61559">MVKSFDYNRSFRPQARITLFVILLWLLLDLPAHPDAITPEAFLRLPLELPIIVLLLTLTTGAIRRGFTLLLTASAGLILLLKLADIGTQAAFQRPFNPYLDGKMIPDGWNVLSGSIGTVSASLLIAGVMIILCAIMWLFFYSAGFATKMQQQLRNRLVAANVATAVCTALSLFAQNHFGWEHPWRVEATAIPSLVERGRLVVHSMKDMRRFEAELASDDPASSRKDLFKAIQGQDVFIIFIESLGRSAVQDPRYAPLIQPRFSRLQEELQSAGFHAASTWLRSPTVGGLSWLAHGTLLSGLWVDSQARYDRLIRSDRASLNRLFRDAGWMTFAAMPAITMDWPESRYFGYDAIFAAKDLGYQGKPFNWVTMPDQFTLSAIERLIRAPAPRPPAMIETALISSHAPWTPVARMVDWSQIGDGTIFDDQAAAGEPPAELWKDPEKVRDHYIRTIDYSLEAVGAYIQKYGKNSLFIVVGDHQPAAIITGPNASRDVPLFILSQKANVIAGFQQSGFEPGLVSNREGSIPMDRFRNLMVEILSRPKTASELPSPQTDG</sequence>
<feature type="domain" description="Sulfatase N-terminal" evidence="2">
    <location>
        <begin position="234"/>
        <end position="498"/>
    </location>
</feature>
<keyword evidence="1" id="KW-0812">Transmembrane</keyword>
<gene>
    <name evidence="3" type="ORF">ACFSE1_07930</name>
</gene>
<feature type="transmembrane region" description="Helical" evidence="1">
    <location>
        <begin position="153"/>
        <end position="174"/>
    </location>
</feature>
<name>A0ABW4M1V4_9HYPH</name>
<feature type="transmembrane region" description="Helical" evidence="1">
    <location>
        <begin position="112"/>
        <end position="141"/>
    </location>
</feature>
<feature type="transmembrane region" description="Helical" evidence="1">
    <location>
        <begin position="70"/>
        <end position="92"/>
    </location>
</feature>
<organism evidence="3 4">
    <name type="scientific">Rhizobium helianthi</name>
    <dbReference type="NCBI Taxonomy" id="1132695"/>
    <lineage>
        <taxon>Bacteria</taxon>
        <taxon>Pseudomonadati</taxon>
        <taxon>Pseudomonadota</taxon>
        <taxon>Alphaproteobacteria</taxon>
        <taxon>Hyphomicrobiales</taxon>
        <taxon>Rhizobiaceae</taxon>
        <taxon>Rhizobium/Agrobacterium group</taxon>
        <taxon>Rhizobium</taxon>
    </lineage>
</organism>
<dbReference type="InterPro" id="IPR000917">
    <property type="entry name" value="Sulfatase_N"/>
</dbReference>
<dbReference type="Pfam" id="PF00884">
    <property type="entry name" value="Sulfatase"/>
    <property type="match status" value="1"/>
</dbReference>
<dbReference type="RefSeq" id="WP_377398960.1">
    <property type="nucleotide sequence ID" value="NZ_JBHUEQ010000015.1"/>
</dbReference>
<keyword evidence="4" id="KW-1185">Reference proteome</keyword>
<keyword evidence="1" id="KW-0472">Membrane</keyword>
<evidence type="ECO:0000313" key="3">
    <source>
        <dbReference type="EMBL" id="MFD1745383.1"/>
    </source>
</evidence>